<dbReference type="EMBL" id="JBHTEY010000004">
    <property type="protein sequence ID" value="MFC7617152.1"/>
    <property type="molecule type" value="Genomic_DNA"/>
</dbReference>
<reference evidence="4" key="1">
    <citation type="journal article" date="2019" name="Int. J. Syst. Evol. Microbiol.">
        <title>The Global Catalogue of Microorganisms (GCM) 10K type strain sequencing project: providing services to taxonomists for standard genome sequencing and annotation.</title>
        <authorList>
            <consortium name="The Broad Institute Genomics Platform"/>
            <consortium name="The Broad Institute Genome Sequencing Center for Infectious Disease"/>
            <person name="Wu L."/>
            <person name="Ma J."/>
        </authorList>
    </citation>
    <scope>NUCLEOTIDE SEQUENCE [LARGE SCALE GENOMIC DNA]</scope>
    <source>
        <strain evidence="4">JCM 17695</strain>
    </source>
</reference>
<feature type="domain" description="DUF4132" evidence="2">
    <location>
        <begin position="175"/>
        <end position="335"/>
    </location>
</feature>
<feature type="compositionally biased region" description="Basic residues" evidence="1">
    <location>
        <begin position="121"/>
        <end position="138"/>
    </location>
</feature>
<feature type="compositionally biased region" description="Basic residues" evidence="1">
    <location>
        <begin position="30"/>
        <end position="75"/>
    </location>
</feature>
<evidence type="ECO:0000259" key="2">
    <source>
        <dbReference type="Pfam" id="PF13569"/>
    </source>
</evidence>
<dbReference type="InterPro" id="IPR025406">
    <property type="entry name" value="DUF4132"/>
</dbReference>
<keyword evidence="4" id="KW-1185">Reference proteome</keyword>
<organism evidence="3 4">
    <name type="scientific">Actinokineospora soli</name>
    <dbReference type="NCBI Taxonomy" id="1048753"/>
    <lineage>
        <taxon>Bacteria</taxon>
        <taxon>Bacillati</taxon>
        <taxon>Actinomycetota</taxon>
        <taxon>Actinomycetes</taxon>
        <taxon>Pseudonocardiales</taxon>
        <taxon>Pseudonocardiaceae</taxon>
        <taxon>Actinokineospora</taxon>
    </lineage>
</organism>
<dbReference type="Proteomes" id="UP001596512">
    <property type="component" value="Unassembled WGS sequence"/>
</dbReference>
<comment type="caution">
    <text evidence="3">The sequence shown here is derived from an EMBL/GenBank/DDBJ whole genome shotgun (WGS) entry which is preliminary data.</text>
</comment>
<sequence length="422" mass="47032">MRADGRVRVGPVPALAGRGPPRQGRLGHDRARRARRRRHRPRARPAHPRVARRGRPPAGRHRPGRAHRHRHRRRPAAPQRDRAEGQVHRPEDPRAGEDRPARRRPGPVGRAARRPAGPRLRPGRRRQHGPRLRPAGVHRRLRRAAQALRVRCGRTGTQGAAEALRQGRPRAGSAAYARFTALKKDVKAVAADQIRRLELAMVAQRRWTAREFTELFATHPLLWHVVRRLVWAVYTDDGATGFRVAEDRTLADADDETFTLPDDAVVGVAHPLHLGDALPAWAEVFADYEILQPFPQLGRPVHALTDAERAGSELTRFDGAKASTGRVLTLVRRGWQRGAPQDAGVEPWILKPLPDGRVVVVHLDPGIVVGEVMAFPEQKLDAVRVDTAGGYYWGAHRSTQTFATLDPVTESELIADLTEVFA</sequence>
<evidence type="ECO:0000256" key="1">
    <source>
        <dbReference type="SAM" id="MobiDB-lite"/>
    </source>
</evidence>
<feature type="compositionally biased region" description="Basic and acidic residues" evidence="1">
    <location>
        <begin position="79"/>
        <end position="100"/>
    </location>
</feature>
<feature type="compositionally biased region" description="Low complexity" evidence="1">
    <location>
        <begin position="106"/>
        <end position="120"/>
    </location>
</feature>
<evidence type="ECO:0000313" key="3">
    <source>
        <dbReference type="EMBL" id="MFC7617152.1"/>
    </source>
</evidence>
<feature type="region of interest" description="Disordered" evidence="1">
    <location>
        <begin position="1"/>
        <end position="138"/>
    </location>
</feature>
<gene>
    <name evidence="3" type="ORF">ACFQV2_30745</name>
</gene>
<dbReference type="Pfam" id="PF13569">
    <property type="entry name" value="DUF4132"/>
    <property type="match status" value="1"/>
</dbReference>
<accession>A0ABW2TTK6</accession>
<name>A0ABW2TTK6_9PSEU</name>
<proteinExistence type="predicted"/>
<evidence type="ECO:0000313" key="4">
    <source>
        <dbReference type="Proteomes" id="UP001596512"/>
    </source>
</evidence>
<protein>
    <submittedName>
        <fullName evidence="3">DUF4132 domain-containing protein</fullName>
    </submittedName>
</protein>